<proteinExistence type="inferred from homology"/>
<dbReference type="Pfam" id="PF25537">
    <property type="entry name" value="DUF7921"/>
    <property type="match status" value="1"/>
</dbReference>
<feature type="domain" description="GDNF/GAS1" evidence="9">
    <location>
        <begin position="173"/>
        <end position="250"/>
    </location>
</feature>
<dbReference type="OrthoDB" id="6374728at2759"/>
<dbReference type="EMBL" id="JPKZ01002345">
    <property type="protein sequence ID" value="KHN77295.1"/>
    <property type="molecule type" value="Genomic_DNA"/>
</dbReference>
<feature type="region of interest" description="Disordered" evidence="8">
    <location>
        <begin position="894"/>
        <end position="1055"/>
    </location>
</feature>
<feature type="region of interest" description="Disordered" evidence="8">
    <location>
        <begin position="338"/>
        <end position="358"/>
    </location>
</feature>
<name>A0A0B2V8M3_TOXCA</name>
<evidence type="ECO:0000256" key="5">
    <source>
        <dbReference type="ARBA" id="ARBA00023136"/>
    </source>
</evidence>
<evidence type="ECO:0000256" key="7">
    <source>
        <dbReference type="ARBA" id="ARBA00023180"/>
    </source>
</evidence>
<gene>
    <name evidence="10" type="ORF">Tcan_16746</name>
</gene>
<evidence type="ECO:0000256" key="3">
    <source>
        <dbReference type="ARBA" id="ARBA00022475"/>
    </source>
</evidence>
<evidence type="ECO:0000313" key="10">
    <source>
        <dbReference type="EMBL" id="KHN77295.1"/>
    </source>
</evidence>
<comment type="similarity">
    <text evidence="2">Belongs to the GDNFR family.</text>
</comment>
<feature type="domain" description="GDNF/GAS1" evidence="9">
    <location>
        <begin position="712"/>
        <end position="787"/>
    </location>
</feature>
<keyword evidence="5" id="KW-0472">Membrane</keyword>
<dbReference type="SUPFAM" id="SSF110035">
    <property type="entry name" value="GDNF receptor-like"/>
    <property type="match status" value="2"/>
</dbReference>
<dbReference type="GO" id="GO:0007169">
    <property type="term" value="P:cell surface receptor protein tyrosine kinase signaling pathway"/>
    <property type="evidence" value="ECO:0007669"/>
    <property type="project" value="UniProtKB-ARBA"/>
</dbReference>
<evidence type="ECO:0000256" key="6">
    <source>
        <dbReference type="ARBA" id="ARBA00023170"/>
    </source>
</evidence>
<dbReference type="InterPro" id="IPR057681">
    <property type="entry name" value="DUF7921"/>
</dbReference>
<evidence type="ECO:0000256" key="1">
    <source>
        <dbReference type="ARBA" id="ARBA00004236"/>
    </source>
</evidence>
<dbReference type="InterPro" id="IPR016017">
    <property type="entry name" value="GDNF/GAS1"/>
</dbReference>
<dbReference type="PANTHER" id="PTHR10269">
    <property type="entry name" value="GDNF RECEPTOR ALPHA"/>
    <property type="match status" value="1"/>
</dbReference>
<dbReference type="GO" id="GO:0038023">
    <property type="term" value="F:signaling receptor activity"/>
    <property type="evidence" value="ECO:0007669"/>
    <property type="project" value="InterPro"/>
</dbReference>
<comment type="caution">
    <text evidence="10">The sequence shown here is derived from an EMBL/GenBank/DDBJ whole genome shotgun (WGS) entry which is preliminary data.</text>
</comment>
<dbReference type="OMA" id="WCECESE"/>
<accession>A0A0B2V8M3</accession>
<evidence type="ECO:0000256" key="2">
    <source>
        <dbReference type="ARBA" id="ARBA00005961"/>
    </source>
</evidence>
<dbReference type="Proteomes" id="UP000031036">
    <property type="component" value="Unassembled WGS sequence"/>
</dbReference>
<feature type="compositionally biased region" description="Basic and acidic residues" evidence="8">
    <location>
        <begin position="1021"/>
        <end position="1050"/>
    </location>
</feature>
<feature type="region of interest" description="Disordered" evidence="8">
    <location>
        <begin position="630"/>
        <end position="680"/>
    </location>
</feature>
<keyword evidence="6" id="KW-0675">Receptor</keyword>
<dbReference type="InterPro" id="IPR003438">
    <property type="entry name" value="GDNF_rcpt"/>
</dbReference>
<sequence>MNILFLLIIHSAWSLDECTHSWTSCRTKLDCIRQLQNYLSECLTAPECDEKCSQLAKRILSHFGRNCIGKLGPDIAQIQARLNDGDCTVPVSNGHKRLAKRSASASRALDLEVIDGVSGGVQPIISPGIDSSLESGDMLRRSTRSPMSEQIRHWKNQLSGELQSLRSLDNFDCNRALYEVCLRHVSCRQLWNIFRTSCAVDASNLCVMTNREDCWQSFEGISWTGLGNCTCKDKNSDCHWIRLQTRYNKCVYEISHSGDFSTSISFLSREWSVHEIEEIPERYQISSDNYRPQSALQVNSVKNSERPTAALGPPRSEFDFSEVKKVNVERPASVSLLSKDSRPIQHQASPDRYPPVPNYVTKPLENIQSTIAEKENELQRVRPQLKPPDLTGPIRHSVNGHDLYMPLAARRNNTDNDRLNHRNRSQELLSSTESKYLYPSTSTSPPSGAVRYMPPLRSTTLPSDSLNSAHVPTRETYHSVSHPLVRADLRRTGAIYSTKMPAPNTRSHPTATFADDSKTSSGHLTHSKVQTSESGGQNPHRAQQITSTTSNAKAGDQRIRGTHAVTTSAYSLTQSVENSKMVTLLPDVAESTKRPSMTRGRDRLGTEITMRQGNGRGTTHQRALGILSENSAQRYSSKNGLTTQRPVTSIPQPPVDKQQDTRWDSGHNGVRSGSVNQSEPVRHGHVSELKGNMGIIHSETQFRQKDHSASTCVAAHHRCERFDACKWHLSEVQIRCTGQCNRQQCAAALQRFTRYVARPSVESLMFCHCGLADQECVEHQQVMYPRCLYSDREMGPLTCTEAVEKCRRDNQCQRYSSLFFEYCPVHNGQCTVSELDHCRQAIIAIRGTYLEYPCYCPQNDPVCRKYQSGMLPNNPCVERSMLEYSRLMSDNLPSITDERHTHSSGESSHHKTDVIDERGNQKVTTATEASDHTRWRAGSSTGHVVVHADRNHQRFKQPTVQNGNAEQMPKSVSRINPDEKHYYKSETGVSPSLTDDTHEFDDSDVEPLERRRQPTSIKSSVDNRKTGAHRMTSEERMKASAEHKGSDAKQKSVISSPRIVGTTFVSADDGLSKPDKSVQDMHPSTSEPFVLLTQKHRNLTLATNDTTSKSSTKMIKATTRISLRPSTSGPYVTHAPPPLGGCTTKDANGNTITHYKGSIVRRYHDWSGRCSSWCHCSADERLSCSKLPCMPEGECNAPLTTVEHGERLYIKDRGACTCQSGVFICDQPEDLPDLGPGVYLLVGYSLDEVAMLKETVPKGVLERSGFVSEDNFVAHDIGSRLQIALERLMPHEVQCRIMFLDEFKSEGNIIFQMEWFGINPRLNETAKRWHVGQAEKVCSPYVKKLAGAVSRNEAVRFQLVLSTVKQIRVLDLLDGLPAGAIRTSSHSLRLPLFLFVLGVQRLLT</sequence>
<dbReference type="GO" id="GO:0009897">
    <property type="term" value="C:external side of plasma membrane"/>
    <property type="evidence" value="ECO:0007669"/>
    <property type="project" value="TreeGrafter"/>
</dbReference>
<dbReference type="GO" id="GO:0007399">
    <property type="term" value="P:nervous system development"/>
    <property type="evidence" value="ECO:0007669"/>
    <property type="project" value="TreeGrafter"/>
</dbReference>
<feature type="region of interest" description="Disordered" evidence="8">
    <location>
        <begin position="498"/>
        <end position="558"/>
    </location>
</feature>
<feature type="domain" description="GDNF/GAS1" evidence="9">
    <location>
        <begin position="799"/>
        <end position="876"/>
    </location>
</feature>
<evidence type="ECO:0000259" key="9">
    <source>
        <dbReference type="SMART" id="SM00907"/>
    </source>
</evidence>
<feature type="compositionally biased region" description="Basic and acidic residues" evidence="8">
    <location>
        <begin position="1070"/>
        <end position="1079"/>
    </location>
</feature>
<dbReference type="SMART" id="SM00907">
    <property type="entry name" value="GDNF"/>
    <property type="match status" value="3"/>
</dbReference>
<keyword evidence="4" id="KW-0732">Signal</keyword>
<protein>
    <recommendedName>
        <fullName evidence="9">GDNF/GAS1 domain-containing protein</fullName>
    </recommendedName>
</protein>
<dbReference type="STRING" id="6265.A0A0B2V8M3"/>
<comment type="subcellular location">
    <subcellularLocation>
        <location evidence="1">Cell membrane</location>
    </subcellularLocation>
</comment>
<feature type="compositionally biased region" description="Basic and acidic residues" evidence="8">
    <location>
        <begin position="896"/>
        <end position="920"/>
    </location>
</feature>
<dbReference type="PANTHER" id="PTHR10269:SF12">
    <property type="entry name" value="GLIAL CELL LINE-DERIVED NEUROTROPHIC FAMILY RECEPTOR-LIKE, ISOFORM E"/>
    <property type="match status" value="1"/>
</dbReference>
<dbReference type="GO" id="GO:0043235">
    <property type="term" value="C:receptor complex"/>
    <property type="evidence" value="ECO:0007669"/>
    <property type="project" value="TreeGrafter"/>
</dbReference>
<evidence type="ECO:0000256" key="8">
    <source>
        <dbReference type="SAM" id="MobiDB-lite"/>
    </source>
</evidence>
<keyword evidence="3" id="KW-1003">Cell membrane</keyword>
<evidence type="ECO:0000256" key="4">
    <source>
        <dbReference type="ARBA" id="ARBA00022729"/>
    </source>
</evidence>
<keyword evidence="7" id="KW-0325">Glycoprotein</keyword>
<reference evidence="10 11" key="1">
    <citation type="submission" date="2014-11" db="EMBL/GenBank/DDBJ databases">
        <title>Genetic blueprint of the zoonotic pathogen Toxocara canis.</title>
        <authorList>
            <person name="Zhu X.-Q."/>
            <person name="Korhonen P.K."/>
            <person name="Cai H."/>
            <person name="Young N.D."/>
            <person name="Nejsum P."/>
            <person name="von Samson-Himmelstjerna G."/>
            <person name="Boag P.R."/>
            <person name="Tan P."/>
            <person name="Li Q."/>
            <person name="Min J."/>
            <person name="Yang Y."/>
            <person name="Wang X."/>
            <person name="Fang X."/>
            <person name="Hall R.S."/>
            <person name="Hofmann A."/>
            <person name="Sternberg P.W."/>
            <person name="Jex A.R."/>
            <person name="Gasser R.B."/>
        </authorList>
    </citation>
    <scope>NUCLEOTIDE SEQUENCE [LARGE SCALE GENOMIC DNA]</scope>
    <source>
        <strain evidence="10">PN_DK_2014</strain>
    </source>
</reference>
<evidence type="ECO:0000313" key="11">
    <source>
        <dbReference type="Proteomes" id="UP000031036"/>
    </source>
</evidence>
<feature type="compositionally biased region" description="Polar residues" evidence="8">
    <location>
        <begin position="519"/>
        <end position="552"/>
    </location>
</feature>
<feature type="compositionally biased region" description="Polar residues" evidence="8">
    <location>
        <begin position="956"/>
        <end position="965"/>
    </location>
</feature>
<feature type="region of interest" description="Disordered" evidence="8">
    <location>
        <begin position="428"/>
        <end position="450"/>
    </location>
</feature>
<organism evidence="10 11">
    <name type="scientific">Toxocara canis</name>
    <name type="common">Canine roundworm</name>
    <dbReference type="NCBI Taxonomy" id="6265"/>
    <lineage>
        <taxon>Eukaryota</taxon>
        <taxon>Metazoa</taxon>
        <taxon>Ecdysozoa</taxon>
        <taxon>Nematoda</taxon>
        <taxon>Chromadorea</taxon>
        <taxon>Rhabditida</taxon>
        <taxon>Spirurina</taxon>
        <taxon>Ascaridomorpha</taxon>
        <taxon>Ascaridoidea</taxon>
        <taxon>Toxocaridae</taxon>
        <taxon>Toxocara</taxon>
    </lineage>
</organism>
<dbReference type="InterPro" id="IPR037193">
    <property type="entry name" value="GDNF_alpha"/>
</dbReference>
<keyword evidence="11" id="KW-1185">Reference proteome</keyword>
<feature type="region of interest" description="Disordered" evidence="8">
    <location>
        <begin position="1065"/>
        <end position="1084"/>
    </location>
</feature>
<feature type="compositionally biased region" description="Polar residues" evidence="8">
    <location>
        <begin position="630"/>
        <end position="650"/>
    </location>
</feature>